<dbReference type="InterPro" id="IPR036397">
    <property type="entry name" value="RNaseH_sf"/>
</dbReference>
<proteinExistence type="predicted"/>
<dbReference type="GO" id="GO:0005634">
    <property type="term" value="C:nucleus"/>
    <property type="evidence" value="ECO:0007669"/>
    <property type="project" value="UniProtKB-ARBA"/>
</dbReference>
<dbReference type="SUPFAM" id="SSF53098">
    <property type="entry name" value="Ribonuclease H-like"/>
    <property type="match status" value="1"/>
</dbReference>
<feature type="coiled-coil region" evidence="2">
    <location>
        <begin position="15"/>
        <end position="42"/>
    </location>
</feature>
<dbReference type="GO" id="GO:0003723">
    <property type="term" value="F:RNA binding"/>
    <property type="evidence" value="ECO:0007669"/>
    <property type="project" value="UniProtKB-KW"/>
</dbReference>
<keyword evidence="5" id="KW-1185">Reference proteome</keyword>
<dbReference type="PANTHER" id="PTHR37984:SF5">
    <property type="entry name" value="PROTEIN NYNRIN-LIKE"/>
    <property type="match status" value="1"/>
</dbReference>
<dbReference type="Proteomes" id="UP000192927">
    <property type="component" value="Unassembled WGS sequence"/>
</dbReference>
<reference evidence="5" key="1">
    <citation type="submission" date="2017-03" db="EMBL/GenBank/DDBJ databases">
        <authorList>
            <person name="Sharma R."/>
            <person name="Thines M."/>
        </authorList>
    </citation>
    <scope>NUCLEOTIDE SEQUENCE [LARGE SCALE GENOMIC DNA]</scope>
</reference>
<feature type="domain" description="Integrase catalytic" evidence="3">
    <location>
        <begin position="1"/>
        <end position="75"/>
    </location>
</feature>
<keyword evidence="1" id="KW-0694">RNA-binding</keyword>
<dbReference type="GO" id="GO:0015074">
    <property type="term" value="P:DNA integration"/>
    <property type="evidence" value="ECO:0007669"/>
    <property type="project" value="InterPro"/>
</dbReference>
<evidence type="ECO:0000256" key="2">
    <source>
        <dbReference type="SAM" id="Coils"/>
    </source>
</evidence>
<dbReference type="InterPro" id="IPR012337">
    <property type="entry name" value="RNaseH-like_sf"/>
</dbReference>
<evidence type="ECO:0000313" key="4">
    <source>
        <dbReference type="EMBL" id="SLM40542.1"/>
    </source>
</evidence>
<keyword evidence="2" id="KW-0175">Coiled coil</keyword>
<evidence type="ECO:0000256" key="1">
    <source>
        <dbReference type="ARBA" id="ARBA00022884"/>
    </source>
</evidence>
<dbReference type="AlphaFoldDB" id="A0A1W5DC84"/>
<dbReference type="InterPro" id="IPR001584">
    <property type="entry name" value="Integrase_cat-core"/>
</dbReference>
<organism evidence="4 5">
    <name type="scientific">Lasallia pustulata</name>
    <dbReference type="NCBI Taxonomy" id="136370"/>
    <lineage>
        <taxon>Eukaryota</taxon>
        <taxon>Fungi</taxon>
        <taxon>Dikarya</taxon>
        <taxon>Ascomycota</taxon>
        <taxon>Pezizomycotina</taxon>
        <taxon>Lecanoromycetes</taxon>
        <taxon>OSLEUM clade</taxon>
        <taxon>Umbilicariomycetidae</taxon>
        <taxon>Umbilicariales</taxon>
        <taxon>Umbilicariaceae</taxon>
        <taxon>Lasallia</taxon>
    </lineage>
</organism>
<dbReference type="PROSITE" id="PS50994">
    <property type="entry name" value="INTEGRASE"/>
    <property type="match status" value="1"/>
</dbReference>
<dbReference type="Gene3D" id="3.30.420.10">
    <property type="entry name" value="Ribonuclease H-like superfamily/Ribonuclease H"/>
    <property type="match status" value="1"/>
</dbReference>
<dbReference type="EMBL" id="FWEW01003732">
    <property type="protein sequence ID" value="SLM40542.1"/>
    <property type="molecule type" value="Genomic_DNA"/>
</dbReference>
<name>A0A1W5DC84_9LECA</name>
<accession>A0A1W5DC84</accession>
<protein>
    <submittedName>
        <fullName evidence="4">Gag-pol polyprotein</fullName>
    </submittedName>
</protein>
<dbReference type="PANTHER" id="PTHR37984">
    <property type="entry name" value="PROTEIN CBG26694"/>
    <property type="match status" value="1"/>
</dbReference>
<evidence type="ECO:0000259" key="3">
    <source>
        <dbReference type="PROSITE" id="PS50994"/>
    </source>
</evidence>
<dbReference type="InterPro" id="IPR050951">
    <property type="entry name" value="Retrovirus_Pol_polyprotein"/>
</dbReference>
<dbReference type="InterPro" id="IPR056924">
    <property type="entry name" value="SH3_Tf2-1"/>
</dbReference>
<dbReference type="Pfam" id="PF24626">
    <property type="entry name" value="SH3_Tf2-1"/>
    <property type="match status" value="1"/>
</dbReference>
<evidence type="ECO:0000313" key="5">
    <source>
        <dbReference type="Proteomes" id="UP000192927"/>
    </source>
</evidence>
<sequence>MDLMGVQHKLSTAYHRQTDRQTERLNQTLEQYLQNYVNYQQDNWVELLPVAQLVYNTAKNATIGCTPFYANYGFEADIKNMPRGLQPIAQKAKVKAKDLTQLHEQLHQDIAFASQRTAKYYNSKRKKGPSLEEGDKLGPFCIKKTLGLEVYELELPKSMKIYPVFHTTVLEPAHLSIPVATQVPTLETDNNNKEYVVEKVLQSQLVDR</sequence>